<sequence length="65" mass="7536">MRVLTVDQTAGARRHCPGRCFESRTRFRDASRRIAFTAPLNLNAAVAFYRDRKRCMSSVFTHLFV</sequence>
<dbReference type="AlphaFoldDB" id="A0A0F5K4P8"/>
<evidence type="ECO:0000313" key="1">
    <source>
        <dbReference type="EMBL" id="KKB64854.1"/>
    </source>
</evidence>
<comment type="caution">
    <text evidence="1">The sequence shown here is derived from an EMBL/GenBank/DDBJ whole genome shotgun (WGS) entry which is preliminary data.</text>
</comment>
<accession>A0A0F5K4P8</accession>
<dbReference type="PATRIC" id="fig|28092.6.peg.521"/>
<name>A0A0F5K4P8_9BURK</name>
<dbReference type="STRING" id="28092.WM40_02230"/>
<dbReference type="Proteomes" id="UP000033618">
    <property type="component" value="Unassembled WGS sequence"/>
</dbReference>
<reference evidence="1 2" key="1">
    <citation type="submission" date="2015-03" db="EMBL/GenBank/DDBJ databases">
        <title>Draft Genome Sequence of Burkholderia andropogonis type strain ICMP2807, isolated from Sorghum bicolor.</title>
        <authorList>
            <person name="Lopes-Santos L."/>
            <person name="Castro D.B."/>
            <person name="Ottoboni L.M."/>
            <person name="Park D."/>
            <person name="Weirc B.S."/>
            <person name="Destefano S.A."/>
        </authorList>
    </citation>
    <scope>NUCLEOTIDE SEQUENCE [LARGE SCALE GENOMIC DNA]</scope>
    <source>
        <strain evidence="1 2">ICMP2807</strain>
    </source>
</reference>
<dbReference type="EMBL" id="LAQU01000002">
    <property type="protein sequence ID" value="KKB64854.1"/>
    <property type="molecule type" value="Genomic_DNA"/>
</dbReference>
<gene>
    <name evidence="1" type="ORF">WM40_02230</name>
</gene>
<keyword evidence="2" id="KW-1185">Reference proteome</keyword>
<evidence type="ECO:0000313" key="2">
    <source>
        <dbReference type="Proteomes" id="UP000033618"/>
    </source>
</evidence>
<organism evidence="1 2">
    <name type="scientific">Robbsia andropogonis</name>
    <dbReference type="NCBI Taxonomy" id="28092"/>
    <lineage>
        <taxon>Bacteria</taxon>
        <taxon>Pseudomonadati</taxon>
        <taxon>Pseudomonadota</taxon>
        <taxon>Betaproteobacteria</taxon>
        <taxon>Burkholderiales</taxon>
        <taxon>Burkholderiaceae</taxon>
        <taxon>Robbsia</taxon>
    </lineage>
</organism>
<protein>
    <submittedName>
        <fullName evidence="1">Uncharacterized protein</fullName>
    </submittedName>
</protein>
<proteinExistence type="predicted"/>